<dbReference type="AlphaFoldDB" id="C3ZXQ5"/>
<gene>
    <name evidence="2" type="ORF">BRAFLDRAFT_105674</name>
</gene>
<dbReference type="EMBL" id="GG666715">
    <property type="protein sequence ID" value="EEN42657.1"/>
    <property type="molecule type" value="Genomic_DNA"/>
</dbReference>
<protein>
    <submittedName>
        <fullName evidence="2">Uncharacterized protein</fullName>
    </submittedName>
</protein>
<sequence>MADADGRACAPGERCEDKMARRARIRARRAREMEVAARNEAQYTETTVTVTTASLYKQEARVCGATAAETNLGTPENFKQPEGASAAPKEREQQPQKTSRSKEKKGGRRLVSRHIREKRRSTGIVNLQMVLADDMDDDHDQNLTNPVQPAQVADGCEAAKRESFRRFPPSHLTEVAPQKLFLARQAIIEYRENMRREAGRCLFRKGHFVKGGTAFLGEPRTWHGRIQSKETSLCSVSQTRRDHGFQWPDGELQITRSSDDICDTPERPEVLVIYHIRVRRAWSYGRFLVTHAF</sequence>
<name>C3ZXQ5_BRAFL</name>
<proteinExistence type="predicted"/>
<evidence type="ECO:0000256" key="1">
    <source>
        <dbReference type="SAM" id="MobiDB-lite"/>
    </source>
</evidence>
<organism>
    <name type="scientific">Branchiostoma floridae</name>
    <name type="common">Florida lancelet</name>
    <name type="synonym">Amphioxus</name>
    <dbReference type="NCBI Taxonomy" id="7739"/>
    <lineage>
        <taxon>Eukaryota</taxon>
        <taxon>Metazoa</taxon>
        <taxon>Chordata</taxon>
        <taxon>Cephalochordata</taxon>
        <taxon>Leptocardii</taxon>
        <taxon>Amphioxiformes</taxon>
        <taxon>Branchiostomatidae</taxon>
        <taxon>Branchiostoma</taxon>
    </lineage>
</organism>
<reference evidence="2" key="1">
    <citation type="journal article" date="2008" name="Nature">
        <title>The amphioxus genome and the evolution of the chordate karyotype.</title>
        <authorList>
            <consortium name="US DOE Joint Genome Institute (JGI-PGF)"/>
            <person name="Putnam N.H."/>
            <person name="Butts T."/>
            <person name="Ferrier D.E.K."/>
            <person name="Furlong R.F."/>
            <person name="Hellsten U."/>
            <person name="Kawashima T."/>
            <person name="Robinson-Rechavi M."/>
            <person name="Shoguchi E."/>
            <person name="Terry A."/>
            <person name="Yu J.-K."/>
            <person name="Benito-Gutierrez E.L."/>
            <person name="Dubchak I."/>
            <person name="Garcia-Fernandez J."/>
            <person name="Gibson-Brown J.J."/>
            <person name="Grigoriev I.V."/>
            <person name="Horton A.C."/>
            <person name="de Jong P.J."/>
            <person name="Jurka J."/>
            <person name="Kapitonov V.V."/>
            <person name="Kohara Y."/>
            <person name="Kuroki Y."/>
            <person name="Lindquist E."/>
            <person name="Lucas S."/>
            <person name="Osoegawa K."/>
            <person name="Pennacchio L.A."/>
            <person name="Salamov A.A."/>
            <person name="Satou Y."/>
            <person name="Sauka-Spengler T."/>
            <person name="Schmutz J."/>
            <person name="Shin-I T."/>
            <person name="Toyoda A."/>
            <person name="Bronner-Fraser M."/>
            <person name="Fujiyama A."/>
            <person name="Holland L.Z."/>
            <person name="Holland P.W.H."/>
            <person name="Satoh N."/>
            <person name="Rokhsar D.S."/>
        </authorList>
    </citation>
    <scope>NUCLEOTIDE SEQUENCE [LARGE SCALE GENOMIC DNA]</scope>
    <source>
        <strain evidence="2">S238N-H82</strain>
        <tissue evidence="2">Testes</tissue>
    </source>
</reference>
<dbReference type="InParanoid" id="C3ZXQ5"/>
<evidence type="ECO:0000313" key="2">
    <source>
        <dbReference type="EMBL" id="EEN42657.1"/>
    </source>
</evidence>
<feature type="region of interest" description="Disordered" evidence="1">
    <location>
        <begin position="71"/>
        <end position="116"/>
    </location>
</feature>
<feature type="compositionally biased region" description="Basic residues" evidence="1">
    <location>
        <begin position="102"/>
        <end position="116"/>
    </location>
</feature>
<accession>C3ZXQ5</accession>